<name>A0A3A6PD16_9BACL</name>
<comment type="caution">
    <text evidence="6">The sequence shown here is derived from an EMBL/GenBank/DDBJ whole genome shotgun (WGS) entry which is preliminary data.</text>
</comment>
<comment type="similarity">
    <text evidence="1">Belongs to the LysR transcriptional regulatory family.</text>
</comment>
<organism evidence="6 7">
    <name type="scientific">Paenibacillus pinisoli</name>
    <dbReference type="NCBI Taxonomy" id="1276110"/>
    <lineage>
        <taxon>Bacteria</taxon>
        <taxon>Bacillati</taxon>
        <taxon>Bacillota</taxon>
        <taxon>Bacilli</taxon>
        <taxon>Bacillales</taxon>
        <taxon>Paenibacillaceae</taxon>
        <taxon>Paenibacillus</taxon>
    </lineage>
</organism>
<proteinExistence type="inferred from homology"/>
<feature type="domain" description="HTH lysR-type" evidence="5">
    <location>
        <begin position="1"/>
        <end position="58"/>
    </location>
</feature>
<dbReference type="InterPro" id="IPR000847">
    <property type="entry name" value="LysR_HTH_N"/>
</dbReference>
<evidence type="ECO:0000256" key="4">
    <source>
        <dbReference type="ARBA" id="ARBA00023163"/>
    </source>
</evidence>
<evidence type="ECO:0000256" key="2">
    <source>
        <dbReference type="ARBA" id="ARBA00023015"/>
    </source>
</evidence>
<dbReference type="EMBL" id="QXQB01000002">
    <property type="protein sequence ID" value="RJX39362.1"/>
    <property type="molecule type" value="Genomic_DNA"/>
</dbReference>
<sequence length="297" mass="32934">MNIQQLKVFIEMCGGRTLAESADRLGLKQPTVSFHLRKLEEELGVELFRKQSRSLHPNEAAAELLPYARRIVHLTETASSAMASYASKRGGRLRIGASYTPATYVLPPHFASYRNLNPDVSLMLTVKQAESVLAMLRDYEIDAGIVSLGSLEEQGLIIVPLVQDELKLLISPLNPLSVSDPITVDQMRDETFLLHEVGSTSRTLSDEWAKGNGLQWGQVMELGAIETIKEAIKCNMGIGILPARSVGREVEAGELVMRSLPRYENKRHICLAYRDEEQLSGAVRSFIAFIRQSLGAE</sequence>
<evidence type="ECO:0000313" key="6">
    <source>
        <dbReference type="EMBL" id="RJX39362.1"/>
    </source>
</evidence>
<evidence type="ECO:0000313" key="7">
    <source>
        <dbReference type="Proteomes" id="UP000267798"/>
    </source>
</evidence>
<dbReference type="Pfam" id="PF00126">
    <property type="entry name" value="HTH_1"/>
    <property type="match status" value="1"/>
</dbReference>
<protein>
    <submittedName>
        <fullName evidence="6">LysR family transcriptional regulator</fullName>
    </submittedName>
</protein>
<dbReference type="PROSITE" id="PS50931">
    <property type="entry name" value="HTH_LYSR"/>
    <property type="match status" value="1"/>
</dbReference>
<evidence type="ECO:0000256" key="1">
    <source>
        <dbReference type="ARBA" id="ARBA00009437"/>
    </source>
</evidence>
<dbReference type="CDD" id="cd00090">
    <property type="entry name" value="HTH_ARSR"/>
    <property type="match status" value="1"/>
</dbReference>
<dbReference type="AlphaFoldDB" id="A0A3A6PD16"/>
<dbReference type="GO" id="GO:0000976">
    <property type="term" value="F:transcription cis-regulatory region binding"/>
    <property type="evidence" value="ECO:0007669"/>
    <property type="project" value="TreeGrafter"/>
</dbReference>
<dbReference type="OrthoDB" id="9785745at2"/>
<dbReference type="InterPro" id="IPR036388">
    <property type="entry name" value="WH-like_DNA-bd_sf"/>
</dbReference>
<keyword evidence="2" id="KW-0805">Transcription regulation</keyword>
<keyword evidence="3" id="KW-0238">DNA-binding</keyword>
<reference evidence="6 7" key="1">
    <citation type="submission" date="2018-09" db="EMBL/GenBank/DDBJ databases">
        <title>Paenibacillus aracenensis nov. sp. isolated from a cave in southern Spain.</title>
        <authorList>
            <person name="Jurado V."/>
            <person name="Gutierrez-Patricio S."/>
            <person name="Gonzalez-Pimentel J.L."/>
            <person name="Miller A.Z."/>
            <person name="Laiz L."/>
            <person name="Saiz-Jimenez C."/>
        </authorList>
    </citation>
    <scope>NUCLEOTIDE SEQUENCE [LARGE SCALE GENOMIC DNA]</scope>
    <source>
        <strain evidence="6 7">JCM 19203</strain>
    </source>
</reference>
<accession>A0A3A6PD16</accession>
<dbReference type="InterPro" id="IPR036390">
    <property type="entry name" value="WH_DNA-bd_sf"/>
</dbReference>
<keyword evidence="7" id="KW-1185">Reference proteome</keyword>
<dbReference type="PANTHER" id="PTHR30126:SF40">
    <property type="entry name" value="HTH-TYPE TRANSCRIPTIONAL REGULATOR GLTR"/>
    <property type="match status" value="1"/>
</dbReference>
<dbReference type="RefSeq" id="WP_120108772.1">
    <property type="nucleotide sequence ID" value="NZ_QXQB01000002.1"/>
</dbReference>
<dbReference type="SUPFAM" id="SSF53850">
    <property type="entry name" value="Periplasmic binding protein-like II"/>
    <property type="match status" value="1"/>
</dbReference>
<dbReference type="InterPro" id="IPR005119">
    <property type="entry name" value="LysR_subst-bd"/>
</dbReference>
<dbReference type="InterPro" id="IPR011991">
    <property type="entry name" value="ArsR-like_HTH"/>
</dbReference>
<keyword evidence="4" id="KW-0804">Transcription</keyword>
<dbReference type="GO" id="GO:0003700">
    <property type="term" value="F:DNA-binding transcription factor activity"/>
    <property type="evidence" value="ECO:0007669"/>
    <property type="project" value="InterPro"/>
</dbReference>
<dbReference type="Proteomes" id="UP000267798">
    <property type="component" value="Unassembled WGS sequence"/>
</dbReference>
<dbReference type="Pfam" id="PF03466">
    <property type="entry name" value="LysR_substrate"/>
    <property type="match status" value="1"/>
</dbReference>
<gene>
    <name evidence="6" type="ORF">D3P09_07920</name>
</gene>
<evidence type="ECO:0000259" key="5">
    <source>
        <dbReference type="PROSITE" id="PS50931"/>
    </source>
</evidence>
<dbReference type="Gene3D" id="3.40.190.290">
    <property type="match status" value="1"/>
</dbReference>
<dbReference type="SUPFAM" id="SSF46785">
    <property type="entry name" value="Winged helix' DNA-binding domain"/>
    <property type="match status" value="1"/>
</dbReference>
<evidence type="ECO:0000256" key="3">
    <source>
        <dbReference type="ARBA" id="ARBA00023125"/>
    </source>
</evidence>
<dbReference type="Gene3D" id="1.10.10.10">
    <property type="entry name" value="Winged helix-like DNA-binding domain superfamily/Winged helix DNA-binding domain"/>
    <property type="match status" value="1"/>
</dbReference>
<dbReference type="PANTHER" id="PTHR30126">
    <property type="entry name" value="HTH-TYPE TRANSCRIPTIONAL REGULATOR"/>
    <property type="match status" value="1"/>
</dbReference>
<dbReference type="PRINTS" id="PR00039">
    <property type="entry name" value="HTHLYSR"/>
</dbReference>